<dbReference type="GO" id="GO:0005886">
    <property type="term" value="C:plasma membrane"/>
    <property type="evidence" value="ECO:0007669"/>
    <property type="project" value="TreeGrafter"/>
</dbReference>
<sequence length="402" mass="42352">MAFKVYVVLGHSLPVSWSAPSPAAAACGAHLVGENGSEAGHPPHGGPYWKHTRPQESPDASVAETAWCAAAEDEKWLASQNGEQPELNCDDDDGKSHYNLNEQVGGLFAIVAAAGVGLLLSYVLGYAGRMGCSIGVLVGLVLLLKGIGCGVVVSTATIHLINEAGEYFEDAGWDTYEAWGFVFALCGIYVSAVGDILVRRRGLGGTMPVSMLQDLTKTSHEHGVETTLSDPAEASEVQSGMKHSVYSALVLELNLLIHSILIGFDLGLQDPESWVPLVTAICFHQLFEGFALAEVIKDAGIESKLRMVLMGCAFALTTPIGVAIGIGTHSAYDGESKSVALLIGVLNGFCGGILLYLGLVNLLMPWLVGSDGLHRAPMVYPLLAFLGLAFGFAIMAIIGIWA</sequence>
<evidence type="ECO:0000256" key="4">
    <source>
        <dbReference type="ARBA" id="ARBA00023136"/>
    </source>
</evidence>
<dbReference type="EMBL" id="BEYU01000181">
    <property type="protein sequence ID" value="GBG34142.1"/>
    <property type="molecule type" value="Genomic_DNA"/>
</dbReference>
<dbReference type="OrthoDB" id="91983at2759"/>
<feature type="transmembrane region" description="Helical" evidence="5">
    <location>
        <begin position="379"/>
        <end position="401"/>
    </location>
</feature>
<reference evidence="7 8" key="1">
    <citation type="submission" date="2017-12" db="EMBL/GenBank/DDBJ databases">
        <title>Sequencing, de novo assembly and annotation of complete genome of a new Thraustochytrid species, strain FCC1311.</title>
        <authorList>
            <person name="Sedici K."/>
            <person name="Godart F."/>
            <person name="Aiese Cigliano R."/>
            <person name="Sanseverino W."/>
            <person name="Barakat M."/>
            <person name="Ortet P."/>
            <person name="Marechal E."/>
            <person name="Cagnac O."/>
            <person name="Amato A."/>
        </authorList>
    </citation>
    <scope>NUCLEOTIDE SEQUENCE [LARGE SCALE GENOMIC DNA]</scope>
</reference>
<comment type="caution">
    <text evidence="7">The sequence shown here is derived from an EMBL/GenBank/DDBJ whole genome shotgun (WGS) entry which is preliminary data.</text>
</comment>
<feature type="transmembrane region" description="Helical" evidence="5">
    <location>
        <begin position="245"/>
        <end position="268"/>
    </location>
</feature>
<proteinExistence type="predicted"/>
<comment type="subcellular location">
    <subcellularLocation>
        <location evidence="1">Membrane</location>
        <topology evidence="1">Multi-pass membrane protein</topology>
    </subcellularLocation>
</comment>
<organism evidence="7 8">
    <name type="scientific">Hondaea fermentalgiana</name>
    <dbReference type="NCBI Taxonomy" id="2315210"/>
    <lineage>
        <taxon>Eukaryota</taxon>
        <taxon>Sar</taxon>
        <taxon>Stramenopiles</taxon>
        <taxon>Bigyra</taxon>
        <taxon>Labyrinthulomycetes</taxon>
        <taxon>Thraustochytrida</taxon>
        <taxon>Thraustochytriidae</taxon>
        <taxon>Hondaea</taxon>
    </lineage>
</organism>
<dbReference type="InParanoid" id="A0A2R5GTF3"/>
<dbReference type="Pfam" id="PF02535">
    <property type="entry name" value="Zip"/>
    <property type="match status" value="1"/>
</dbReference>
<evidence type="ECO:0000256" key="3">
    <source>
        <dbReference type="ARBA" id="ARBA00022989"/>
    </source>
</evidence>
<evidence type="ECO:0000256" key="1">
    <source>
        <dbReference type="ARBA" id="ARBA00004141"/>
    </source>
</evidence>
<keyword evidence="3 5" id="KW-1133">Transmembrane helix</keyword>
<dbReference type="PROSITE" id="PS51257">
    <property type="entry name" value="PROKAR_LIPOPROTEIN"/>
    <property type="match status" value="1"/>
</dbReference>
<accession>A0A2R5GTF3</accession>
<evidence type="ECO:0000256" key="6">
    <source>
        <dbReference type="SAM" id="SignalP"/>
    </source>
</evidence>
<feature type="transmembrane region" description="Helical" evidence="5">
    <location>
        <begin position="104"/>
        <end position="124"/>
    </location>
</feature>
<feature type="signal peptide" evidence="6">
    <location>
        <begin position="1"/>
        <end position="18"/>
    </location>
</feature>
<keyword evidence="6" id="KW-0732">Signal</keyword>
<dbReference type="GO" id="GO:0005385">
    <property type="term" value="F:zinc ion transmembrane transporter activity"/>
    <property type="evidence" value="ECO:0007669"/>
    <property type="project" value="TreeGrafter"/>
</dbReference>
<evidence type="ECO:0000313" key="8">
    <source>
        <dbReference type="Proteomes" id="UP000241890"/>
    </source>
</evidence>
<keyword evidence="2 5" id="KW-0812">Transmembrane</keyword>
<dbReference type="PANTHER" id="PTHR11040">
    <property type="entry name" value="ZINC/IRON TRANSPORTER"/>
    <property type="match status" value="1"/>
</dbReference>
<feature type="transmembrane region" description="Helical" evidence="5">
    <location>
        <begin position="136"/>
        <end position="158"/>
    </location>
</feature>
<feature type="transmembrane region" description="Helical" evidence="5">
    <location>
        <begin position="339"/>
        <end position="367"/>
    </location>
</feature>
<dbReference type="PANTHER" id="PTHR11040:SF44">
    <property type="entry name" value="PROTEIN ZNTC-RELATED"/>
    <property type="match status" value="1"/>
</dbReference>
<dbReference type="Proteomes" id="UP000241890">
    <property type="component" value="Unassembled WGS sequence"/>
</dbReference>
<dbReference type="AlphaFoldDB" id="A0A2R5GTF3"/>
<protein>
    <submittedName>
        <fullName evidence="7">Zinc transporter 8</fullName>
    </submittedName>
</protein>
<keyword evidence="4 5" id="KW-0472">Membrane</keyword>
<feature type="chain" id="PRO_5015316667" evidence="6">
    <location>
        <begin position="19"/>
        <end position="402"/>
    </location>
</feature>
<keyword evidence="8" id="KW-1185">Reference proteome</keyword>
<gene>
    <name evidence="7" type="ORF">FCC1311_103662</name>
</gene>
<feature type="transmembrane region" description="Helical" evidence="5">
    <location>
        <begin position="308"/>
        <end position="327"/>
    </location>
</feature>
<feature type="transmembrane region" description="Helical" evidence="5">
    <location>
        <begin position="178"/>
        <end position="198"/>
    </location>
</feature>
<evidence type="ECO:0000256" key="5">
    <source>
        <dbReference type="SAM" id="Phobius"/>
    </source>
</evidence>
<evidence type="ECO:0000256" key="2">
    <source>
        <dbReference type="ARBA" id="ARBA00022692"/>
    </source>
</evidence>
<evidence type="ECO:0000313" key="7">
    <source>
        <dbReference type="EMBL" id="GBG34142.1"/>
    </source>
</evidence>
<name>A0A2R5GTF3_9STRA</name>
<dbReference type="InterPro" id="IPR003689">
    <property type="entry name" value="ZIP"/>
</dbReference>